<dbReference type="InterPro" id="IPR016039">
    <property type="entry name" value="Thiolase-like"/>
</dbReference>
<dbReference type="InterPro" id="IPR036736">
    <property type="entry name" value="ACP-like_sf"/>
</dbReference>
<evidence type="ECO:0000256" key="7">
    <source>
        <dbReference type="ARBA" id="ARBA00044883"/>
    </source>
</evidence>
<dbReference type="InterPro" id="IPR032821">
    <property type="entry name" value="PKS_assoc"/>
</dbReference>
<dbReference type="InterPro" id="IPR042104">
    <property type="entry name" value="PKS_dehydratase_sf"/>
</dbReference>
<dbReference type="InterPro" id="IPR016036">
    <property type="entry name" value="Malonyl_transacylase_ACP-bd"/>
</dbReference>
<dbReference type="InParanoid" id="A0A067RHL3"/>
<feature type="region of interest" description="N-terminal hotdog fold" evidence="8">
    <location>
        <begin position="844"/>
        <end position="968"/>
    </location>
</feature>
<dbReference type="PROSITE" id="PS52004">
    <property type="entry name" value="KS3_2"/>
    <property type="match status" value="1"/>
</dbReference>
<keyword evidence="13" id="KW-1185">Reference proteome</keyword>
<dbReference type="InterPro" id="IPR014043">
    <property type="entry name" value="Acyl_transferase_dom"/>
</dbReference>
<dbReference type="Gene3D" id="3.90.180.10">
    <property type="entry name" value="Medium-chain alcohol dehydrogenases, catalytic domain"/>
    <property type="match status" value="1"/>
</dbReference>
<dbReference type="Proteomes" id="UP000027135">
    <property type="component" value="Unassembled WGS sequence"/>
</dbReference>
<dbReference type="InterPro" id="IPR013968">
    <property type="entry name" value="PKS_KR"/>
</dbReference>
<dbReference type="GO" id="GO:0004315">
    <property type="term" value="F:3-oxoacyl-[acyl-carrier-protein] synthase activity"/>
    <property type="evidence" value="ECO:0007669"/>
    <property type="project" value="InterPro"/>
</dbReference>
<dbReference type="GO" id="GO:0004312">
    <property type="term" value="F:fatty acid synthase activity"/>
    <property type="evidence" value="ECO:0007669"/>
    <property type="project" value="UniProtKB-EC"/>
</dbReference>
<evidence type="ECO:0000256" key="3">
    <source>
        <dbReference type="ARBA" id="ARBA00022450"/>
    </source>
</evidence>
<dbReference type="Gene3D" id="1.10.1200.10">
    <property type="entry name" value="ACP-like"/>
    <property type="match status" value="1"/>
</dbReference>
<keyword evidence="5" id="KW-0808">Transferase</keyword>
<reference evidence="12 13" key="1">
    <citation type="journal article" date="2014" name="Nat. Commun.">
        <title>Molecular traces of alternative social organization in a termite genome.</title>
        <authorList>
            <person name="Terrapon N."/>
            <person name="Li C."/>
            <person name="Robertson H.M."/>
            <person name="Ji L."/>
            <person name="Meng X."/>
            <person name="Booth W."/>
            <person name="Chen Z."/>
            <person name="Childers C.P."/>
            <person name="Glastad K.M."/>
            <person name="Gokhale K."/>
            <person name="Gowin J."/>
            <person name="Gronenberg W."/>
            <person name="Hermansen R.A."/>
            <person name="Hu H."/>
            <person name="Hunt B.G."/>
            <person name="Huylmans A.K."/>
            <person name="Khalil S.M."/>
            <person name="Mitchell R.D."/>
            <person name="Munoz-Torres M.C."/>
            <person name="Mustard J.A."/>
            <person name="Pan H."/>
            <person name="Reese J.T."/>
            <person name="Scharf M.E."/>
            <person name="Sun F."/>
            <person name="Vogel H."/>
            <person name="Xiao J."/>
            <person name="Yang W."/>
            <person name="Yang Z."/>
            <person name="Yang Z."/>
            <person name="Zhou J."/>
            <person name="Zhu J."/>
            <person name="Brent C.S."/>
            <person name="Elsik C.G."/>
            <person name="Goodisman M.A."/>
            <person name="Liberles D.A."/>
            <person name="Roe R.M."/>
            <person name="Vargo E.L."/>
            <person name="Vilcinskas A."/>
            <person name="Wang J."/>
            <person name="Bornberg-Bauer E."/>
            <person name="Korb J."/>
            <person name="Zhang G."/>
            <person name="Liebig J."/>
        </authorList>
    </citation>
    <scope>NUCLEOTIDE SEQUENCE [LARGE SCALE GENOMIC DNA]</scope>
    <source>
        <tissue evidence="12">Whole organism</tissue>
    </source>
</reference>
<dbReference type="EMBL" id="KK852680">
    <property type="protein sequence ID" value="KDR18643.1"/>
    <property type="molecule type" value="Genomic_DNA"/>
</dbReference>
<dbReference type="InterPro" id="IPR057326">
    <property type="entry name" value="KR_dom"/>
</dbReference>
<keyword evidence="4" id="KW-0597">Phosphoprotein</keyword>
<dbReference type="SMART" id="SM00829">
    <property type="entry name" value="PKS_ER"/>
    <property type="match status" value="1"/>
</dbReference>
<dbReference type="Pfam" id="PF00109">
    <property type="entry name" value="ketoacyl-synt"/>
    <property type="match status" value="1"/>
</dbReference>
<dbReference type="Pfam" id="PF16197">
    <property type="entry name" value="KAsynt_C_assoc"/>
    <property type="match status" value="1"/>
</dbReference>
<dbReference type="SMART" id="SM00825">
    <property type="entry name" value="PKS_KS"/>
    <property type="match status" value="1"/>
</dbReference>
<dbReference type="InterPro" id="IPR014031">
    <property type="entry name" value="Ketoacyl_synth_C"/>
</dbReference>
<proteinExistence type="predicted"/>
<accession>A0A067RHL3</accession>
<feature type="active site" description="Proton donor; for dehydratase activity" evidence="8">
    <location>
        <position position="1034"/>
    </location>
</feature>
<dbReference type="GO" id="GO:0006633">
    <property type="term" value="P:fatty acid biosynthetic process"/>
    <property type="evidence" value="ECO:0007669"/>
    <property type="project" value="UniProtKB-UniPathway"/>
</dbReference>
<evidence type="ECO:0000313" key="13">
    <source>
        <dbReference type="Proteomes" id="UP000027135"/>
    </source>
</evidence>
<dbReference type="Pfam" id="PF00698">
    <property type="entry name" value="Acyl_transf_1"/>
    <property type="match status" value="1"/>
</dbReference>
<dbReference type="SMART" id="SM00822">
    <property type="entry name" value="PKS_KR"/>
    <property type="match status" value="1"/>
</dbReference>
<dbReference type="CDD" id="cd05195">
    <property type="entry name" value="enoyl_red"/>
    <property type="match status" value="1"/>
</dbReference>
<feature type="region of interest" description="C-terminal hotdog fold" evidence="8">
    <location>
        <begin position="985"/>
        <end position="1113"/>
    </location>
</feature>
<dbReference type="InterPro" id="IPR009081">
    <property type="entry name" value="PP-bd_ACP"/>
</dbReference>
<dbReference type="FunFam" id="3.40.50.720:FF:000209">
    <property type="entry name" value="Polyketide synthase Pks12"/>
    <property type="match status" value="1"/>
</dbReference>
<dbReference type="GO" id="GO:0031177">
    <property type="term" value="F:phosphopantetheine binding"/>
    <property type="evidence" value="ECO:0007669"/>
    <property type="project" value="InterPro"/>
</dbReference>
<dbReference type="InterPro" id="IPR018201">
    <property type="entry name" value="Ketoacyl_synth_AS"/>
</dbReference>
<dbReference type="InterPro" id="IPR001227">
    <property type="entry name" value="Ac_transferase_dom_sf"/>
</dbReference>
<dbReference type="InterPro" id="IPR020841">
    <property type="entry name" value="PKS_Beta-ketoAc_synthase_dom"/>
</dbReference>
<dbReference type="Gene3D" id="3.10.129.110">
    <property type="entry name" value="Polyketide synthase dehydratase"/>
    <property type="match status" value="1"/>
</dbReference>
<dbReference type="InterPro" id="IPR011032">
    <property type="entry name" value="GroES-like_sf"/>
</dbReference>
<dbReference type="PANTHER" id="PTHR43775:SF23">
    <property type="entry name" value="FATTY ACID SYNTHASE 3"/>
    <property type="match status" value="1"/>
</dbReference>
<dbReference type="Pfam" id="PF02801">
    <property type="entry name" value="Ketoacyl-synt_C"/>
    <property type="match status" value="1"/>
</dbReference>
<dbReference type="SUPFAM" id="SSF53901">
    <property type="entry name" value="Thiolase-like"/>
    <property type="match status" value="1"/>
</dbReference>
<dbReference type="SUPFAM" id="SSF52151">
    <property type="entry name" value="FabD/lysophospholipase-like"/>
    <property type="match status" value="1"/>
</dbReference>
<dbReference type="Pfam" id="PF21089">
    <property type="entry name" value="PKS_DH_N"/>
    <property type="match status" value="1"/>
</dbReference>
<dbReference type="Pfam" id="PF08659">
    <property type="entry name" value="KR"/>
    <property type="match status" value="1"/>
</dbReference>
<dbReference type="UniPathway" id="UPA00094"/>
<dbReference type="SUPFAM" id="SSF51735">
    <property type="entry name" value="NAD(P)-binding Rossmann-fold domains"/>
    <property type="match status" value="2"/>
</dbReference>
<dbReference type="InterPro" id="IPR049391">
    <property type="entry name" value="FAS_pseudo-KR"/>
</dbReference>
<evidence type="ECO:0000259" key="9">
    <source>
        <dbReference type="PROSITE" id="PS50075"/>
    </source>
</evidence>
<dbReference type="InterPro" id="IPR049552">
    <property type="entry name" value="PKS_DH_N"/>
</dbReference>
<evidence type="ECO:0000256" key="1">
    <source>
        <dbReference type="ARBA" id="ARBA00012873"/>
    </source>
</evidence>
<evidence type="ECO:0000313" key="12">
    <source>
        <dbReference type="EMBL" id="KDR18643.1"/>
    </source>
</evidence>
<dbReference type="FunFam" id="3.90.180.10:FF:000015">
    <property type="entry name" value="Fatty acid synthase"/>
    <property type="match status" value="1"/>
</dbReference>
<dbReference type="eggNOG" id="KOG1202">
    <property type="taxonomic scope" value="Eukaryota"/>
</dbReference>
<evidence type="ECO:0000259" key="10">
    <source>
        <dbReference type="PROSITE" id="PS52004"/>
    </source>
</evidence>
<dbReference type="SUPFAM" id="SSF47336">
    <property type="entry name" value="ACP-like"/>
    <property type="match status" value="1"/>
</dbReference>
<dbReference type="CDD" id="cd08954">
    <property type="entry name" value="KR_1_FAS_SDR_x"/>
    <property type="match status" value="1"/>
</dbReference>
<dbReference type="InterPro" id="IPR020843">
    <property type="entry name" value="ER"/>
</dbReference>
<dbReference type="InterPro" id="IPR049900">
    <property type="entry name" value="PKS_mFAS_DH"/>
</dbReference>
<dbReference type="Gene3D" id="3.40.47.10">
    <property type="match status" value="1"/>
</dbReference>
<feature type="domain" description="Carrier" evidence="9">
    <location>
        <begin position="1997"/>
        <end position="2074"/>
    </location>
</feature>
<name>A0A067RHL3_ZOONE</name>
<dbReference type="InterPro" id="IPR020806">
    <property type="entry name" value="PKS_PP-bd"/>
</dbReference>
<sequence length="2182" mass="239585">PPPGEEVVISGVAGYFPDSGNVYHLQDNLMNKVDMVTDDDRRWKLDHPEIPQRTGKILDVSKFDASFFGVHFKQAQTMDPMCRMLLEKTYEAIVDAGINPRHLNGLDVIGVFIGACFSESEKTWFYEKLQVNGFGITGCSRAMLANRISYWLGINGPSYTVDSACSSSMYALEHAYKSIRDGHCNAAIVGGCNLCLHPYVSLQFSRLGVLSPQGMCKSFDRDANGYTRSEAICVIFLQKAYNAKRVYATLVHAKTNCDGYKEQGITYPSGQMQKALLEEFYQECAINPTVLDFVEAHGTGTKVGDPEELNTLDQVFCKGRKAPLLIGSVKSNLGHSEPASGMCSIMKVLIAMETGIIPPNLHYYNPREGVEALVEGRIKVVTENCPMNVRLVGVNSFGFGGANAHVLLQRNQKNKVNGGAPTDSLPRLVVASGRTEEAVDVILKDFESRPVDAEFVHLMHDLQSTEIPGHVYRGYTLLTQDDRKLRSIQYYPGSKRPVWFVFTGMGSQWPGMGKALLNIPIFAAAIERCQQALRPHGVDLLNIITTEDPSIFDNILNCFVGIAACQVGLVDVLRAAGIEADGIVGHSVGELGCSYMDGCFTAEQMVLSAYFRGRASLETKLIKGLMAAVGLGAQEAKKLCPPDIEVACHNGPNFCTLSGPTDSMKKFVKSLQQRGVFAKEVNCANIAYHSKYIASAGPALLKYLREVIPHPKPRSDRWVSSSVPKSAWDTPLATHSSAEYHTNNLLSTVLFEEASQFIPPNAITIEIAPHGLLQAILHRSLSKATTNIALTQRGHSNCSELLLTALGRLYELGLQPQLANLYPPIQYPVSRGTPMISPLVRWEHSEDWYVTSYRMQEKVKSGERSVMVTLDDEEMDFLSGHVIDGRNLFPAMGYLTLVWESVAQMVGQLHTEVPVVFKNVQFLRATNIPKEGSIEFVVMVQKGSGKFEVAEGGVAIVSGSVQLPQNISREMVSLEPPEPLHDDDLLELTSRDIYKELRLRGYNYQGLFRGLISADNHGKTGKIRWSKNWVAFMDNMLQMHILSEDTRGLFIPTSLEKLTIDTKNHIAEIQSLTVDNEEVVVPVRVYKEVDIIQSGGIEVRGLRASAIGRRKPLGMPVLEKYVFVPNVEPAELDLHIALRVCMHIVLENQLGIHVKAVEVPHHDFMPLSPILAVILGDLPLIQAMSFFSLQADITILANKSDLLVADLDMTGIKVEDRKLMGEQNCLLVIASNMLLHAEVLQTAGSALADGACILSRENPDTDSVGNDHFGFEIVFQKTLRDEKLVLLRKGTVMVNPVVIHVSAQNYDWLSQIQAVIGGNSKRRIILVAQGEPLNGILGLVMCIRKEPGGESIRCVFILDPLAPEFDPDLPLYHHQLNKDLVVNVYSDGQWGSYRHLPLDSCSTVTVPHAFVNVTTRGDLSSLKWLEGNLQPDSVSPRPNEELVHIYYAALNFRDVMAANGKLAVEVLTKNRLKQDCIQGLEYSGYNVNGQRVMGMCEFGSLATMVMADKELLWNVPEHWTLEEAATVPVVYGTAYSALVICGRMKKGDSVLIHAGSGGVGQAAINICLHMGCTVFTTVGTEEKREFIKKQFPQLTDCNIGNSRDTSFEQLIMLETNGRGVDLILNSLSEEKLQASLRCLADHGRFLEIGKVDLANNSSLGMEIFLKETSFHGIMLDSLFSGSFERKKILIDLVNEGIKSGAVQPLTRTIFAEDEVEQAFRYMAAGKHIGKVLLQIQEEKDRKLTVPSPRLIQASPQFYCNPAYTYIIVGGLGGFGLELADWLVLRGARKLVLASRYGLRTGYQSARVRIWRSYGVTVVISVTDITTKNGVATLLSDANRLGPVDAIFNLAVVLQDALLENQSEAAFAASAVPKAHATQFLDELSRQMCPQLRHFVVFSSVSCGRGNAGQTNYGMSNSVMERICEARVRDGLPGLAVQWGAVGDVGLVADMQEEDMDVVIGGTLPQKISSCLMVLNSFMKQSCPVVASMVVAEKRAGSGGSGNIVECVSNILGIRDLKTVSLHSTLAELGMDSMMAVEIKQSLEREFEVFLTAKEIRSLTFAYLQELSAAKQVSESTSEQPSEVQFSINEVQLQGLELLLRVIGDEVTAAQPVLRLPSETGVGKDVEDATKAGPILFMLPGVEGMGSILEPLAKNLKYQAMCLQLGYSNVGHTAQDIAQALLP</sequence>
<evidence type="ECO:0000256" key="2">
    <source>
        <dbReference type="ARBA" id="ARBA00018769"/>
    </source>
</evidence>
<dbReference type="Pfam" id="PF13602">
    <property type="entry name" value="ADH_zinc_N_2"/>
    <property type="match status" value="1"/>
</dbReference>
<dbReference type="InterPro" id="IPR036291">
    <property type="entry name" value="NAD(P)-bd_dom_sf"/>
</dbReference>
<evidence type="ECO:0000256" key="6">
    <source>
        <dbReference type="ARBA" id="ARBA00023268"/>
    </source>
</evidence>
<dbReference type="PANTHER" id="PTHR43775">
    <property type="entry name" value="FATTY ACID SYNTHASE"/>
    <property type="match status" value="1"/>
</dbReference>
<dbReference type="FunCoup" id="A0A067RHL3">
    <property type="interactions" value="49"/>
</dbReference>
<dbReference type="Gene3D" id="3.40.50.720">
    <property type="entry name" value="NAD(P)-binding Rossmann-like Domain"/>
    <property type="match status" value="1"/>
</dbReference>
<dbReference type="Gene3D" id="3.40.366.10">
    <property type="entry name" value="Malonyl-Coenzyme A Acyl Carrier Protein, domain 2"/>
    <property type="match status" value="1"/>
</dbReference>
<evidence type="ECO:0000256" key="8">
    <source>
        <dbReference type="PROSITE-ProRule" id="PRU01363"/>
    </source>
</evidence>
<dbReference type="CDD" id="cd00833">
    <property type="entry name" value="PKS"/>
    <property type="match status" value="1"/>
</dbReference>
<organism evidence="12 13">
    <name type="scientific">Zootermopsis nevadensis</name>
    <name type="common">Dampwood termite</name>
    <dbReference type="NCBI Taxonomy" id="136037"/>
    <lineage>
        <taxon>Eukaryota</taxon>
        <taxon>Metazoa</taxon>
        <taxon>Ecdysozoa</taxon>
        <taxon>Arthropoda</taxon>
        <taxon>Hexapoda</taxon>
        <taxon>Insecta</taxon>
        <taxon>Pterygota</taxon>
        <taxon>Neoptera</taxon>
        <taxon>Polyneoptera</taxon>
        <taxon>Dictyoptera</taxon>
        <taxon>Blattodea</taxon>
        <taxon>Blattoidea</taxon>
        <taxon>Termitoidae</taxon>
        <taxon>Termopsidae</taxon>
        <taxon>Zootermopsis</taxon>
    </lineage>
</organism>
<evidence type="ECO:0000256" key="4">
    <source>
        <dbReference type="ARBA" id="ARBA00022553"/>
    </source>
</evidence>
<dbReference type="Gene3D" id="3.30.70.3290">
    <property type="match status" value="1"/>
</dbReference>
<dbReference type="InterPro" id="IPR016035">
    <property type="entry name" value="Acyl_Trfase/lysoPLipase"/>
</dbReference>
<feature type="domain" description="PKS/mFAS DH" evidence="11">
    <location>
        <begin position="844"/>
        <end position="1113"/>
    </location>
</feature>
<feature type="domain" description="Ketosynthase family 3 (KS3)" evidence="10">
    <location>
        <begin position="4"/>
        <end position="410"/>
    </location>
</feature>
<dbReference type="SUPFAM" id="SSF50129">
    <property type="entry name" value="GroES-like"/>
    <property type="match status" value="1"/>
</dbReference>
<dbReference type="FunFam" id="1.10.1200.10:FF:000013">
    <property type="entry name" value="Fatty acid synthase"/>
    <property type="match status" value="1"/>
</dbReference>
<dbReference type="OMA" id="LRQNSVM"/>
<feature type="active site" description="Proton acceptor; for dehydratase activity" evidence="8">
    <location>
        <position position="881"/>
    </location>
</feature>
<evidence type="ECO:0000259" key="11">
    <source>
        <dbReference type="PROSITE" id="PS52019"/>
    </source>
</evidence>
<feature type="non-terminal residue" evidence="12">
    <location>
        <position position="2182"/>
    </location>
</feature>
<comment type="catalytic activity">
    <reaction evidence="7">
        <text>acetyl-CoA + n malonyl-CoA + 2n NADPH + 2n H(+) = a long-chain fatty acid + (n+1) CoA + n CO2 + 2n NADP(+).</text>
        <dbReference type="EC" id="2.3.1.85"/>
    </reaction>
</comment>
<evidence type="ECO:0000256" key="5">
    <source>
        <dbReference type="ARBA" id="ARBA00022679"/>
    </source>
</evidence>
<protein>
    <recommendedName>
        <fullName evidence="2">Fatty acid synthase</fullName>
        <ecNumber evidence="1">2.3.1.85</ecNumber>
    </recommendedName>
</protein>
<dbReference type="STRING" id="136037.A0A067RHL3"/>
<gene>
    <name evidence="12" type="ORF">L798_06624</name>
</gene>
<dbReference type="PROSITE" id="PS00606">
    <property type="entry name" value="KS3_1"/>
    <property type="match status" value="1"/>
</dbReference>
<dbReference type="Pfam" id="PF21149">
    <property type="entry name" value="FAS_pseudo-KR"/>
    <property type="match status" value="1"/>
</dbReference>
<keyword evidence="3" id="KW-0596">Phosphopantetheine</keyword>
<dbReference type="SMART" id="SM00823">
    <property type="entry name" value="PKS_PP"/>
    <property type="match status" value="1"/>
</dbReference>
<dbReference type="GO" id="GO:0016491">
    <property type="term" value="F:oxidoreductase activity"/>
    <property type="evidence" value="ECO:0007669"/>
    <property type="project" value="InterPro"/>
</dbReference>
<dbReference type="SUPFAM" id="SSF55048">
    <property type="entry name" value="Probable ACP-binding domain of malonyl-CoA ACP transacylase"/>
    <property type="match status" value="1"/>
</dbReference>
<dbReference type="SMART" id="SM00827">
    <property type="entry name" value="PKS_AT"/>
    <property type="match status" value="1"/>
</dbReference>
<dbReference type="PROSITE" id="PS52019">
    <property type="entry name" value="PKS_MFAS_DH"/>
    <property type="match status" value="1"/>
</dbReference>
<feature type="non-terminal residue" evidence="12">
    <location>
        <position position="1"/>
    </location>
</feature>
<dbReference type="InterPro" id="IPR014030">
    <property type="entry name" value="Ketoacyl_synth_N"/>
</dbReference>
<keyword evidence="6" id="KW-0511">Multifunctional enzyme</keyword>
<dbReference type="PROSITE" id="PS50075">
    <property type="entry name" value="CARRIER"/>
    <property type="match status" value="1"/>
</dbReference>
<dbReference type="Pfam" id="PF00550">
    <property type="entry name" value="PP-binding"/>
    <property type="match status" value="1"/>
</dbReference>
<dbReference type="EC" id="2.3.1.85" evidence="1"/>
<dbReference type="InterPro" id="IPR050091">
    <property type="entry name" value="PKS_NRPS_Biosynth_Enz"/>
</dbReference>